<evidence type="ECO:0000313" key="1">
    <source>
        <dbReference type="EMBL" id="ALG71151.1"/>
    </source>
</evidence>
<protein>
    <submittedName>
        <fullName evidence="1">Glutamyl-tRNA amidotransferase</fullName>
    </submittedName>
</protein>
<accession>A0AAC8VXR7</accession>
<dbReference type="AlphaFoldDB" id="A0AAC8VXR7"/>
<dbReference type="RefSeq" id="WP_045580492.1">
    <property type="nucleotide sequence ID" value="NZ_CP012401.1"/>
</dbReference>
<gene>
    <name evidence="1" type="ORF">AL072_09775</name>
</gene>
<reference evidence="1 2" key="2">
    <citation type="journal article" date="2016" name="Genome Announc.">
        <title>Complete Genome Sequence of a Strain of Azospirillum thiophilum Isolated from a Sulfide Spring.</title>
        <authorList>
            <person name="Fomenkov A."/>
            <person name="Vincze T."/>
            <person name="Grabovich M."/>
            <person name="Anton B.P."/>
            <person name="Dubinina G."/>
            <person name="Orlova M."/>
            <person name="Belousova E."/>
            <person name="Roberts R.J."/>
        </authorList>
    </citation>
    <scope>NUCLEOTIDE SEQUENCE [LARGE SCALE GENOMIC DNA]</scope>
    <source>
        <strain evidence="1 2">BV-S</strain>
    </source>
</reference>
<dbReference type="InterPro" id="IPR019004">
    <property type="entry name" value="YqeY/Aim41"/>
</dbReference>
<name>A0AAC8VXR7_9PROT</name>
<dbReference type="Gene3D" id="1.10.1510.10">
    <property type="entry name" value="Uncharacterised protein YqeY/AIM41 PF09424, N-terminal domain"/>
    <property type="match status" value="1"/>
</dbReference>
<dbReference type="InterPro" id="IPR042184">
    <property type="entry name" value="YqeY/Aim41_N"/>
</dbReference>
<dbReference type="KEGG" id="ati:AL072_09775"/>
<dbReference type="PANTHER" id="PTHR28055">
    <property type="entry name" value="ALTERED INHERITANCE OF MITOCHONDRIA PROTEIN 41, MITOCHONDRIAL"/>
    <property type="match status" value="1"/>
</dbReference>
<dbReference type="PANTHER" id="PTHR28055:SF1">
    <property type="entry name" value="ALTERED INHERITANCE OF MITOCHONDRIA PROTEIN 41, MITOCHONDRIAL"/>
    <property type="match status" value="1"/>
</dbReference>
<keyword evidence="2" id="KW-1185">Reference proteome</keyword>
<proteinExistence type="predicted"/>
<dbReference type="Gene3D" id="1.10.10.410">
    <property type="match status" value="1"/>
</dbReference>
<dbReference type="EMBL" id="CP012401">
    <property type="protein sequence ID" value="ALG71151.1"/>
    <property type="molecule type" value="Genomic_DNA"/>
</dbReference>
<evidence type="ECO:0000313" key="2">
    <source>
        <dbReference type="Proteomes" id="UP000069935"/>
    </source>
</evidence>
<dbReference type="Pfam" id="PF09424">
    <property type="entry name" value="YqeY"/>
    <property type="match status" value="1"/>
</dbReference>
<dbReference type="InterPro" id="IPR003789">
    <property type="entry name" value="Asn/Gln_tRNA_amidoTrase-B-like"/>
</dbReference>
<dbReference type="Proteomes" id="UP000069935">
    <property type="component" value="Chromosome 1"/>
</dbReference>
<sequence length="154" mass="16992">MTLRTRFTESLKEAMRAKDMRAVSTIRMIMAGLKDRDIAARSRGVTDGIDEAEILSMMQGLIKQRTESAAMYDQGGRPELAQQEREEIGVIERFLPKQMSEEEATAAIDSIVAELEASSIKDMGRVMAELKARHAGQMDFAKAGGLVKARLSGK</sequence>
<dbReference type="GO" id="GO:0016884">
    <property type="term" value="F:carbon-nitrogen ligase activity, with glutamine as amido-N-donor"/>
    <property type="evidence" value="ECO:0007669"/>
    <property type="project" value="InterPro"/>
</dbReference>
<dbReference type="InterPro" id="IPR023168">
    <property type="entry name" value="GatB_Yqey_C_2"/>
</dbReference>
<reference evidence="2" key="1">
    <citation type="submission" date="2015-08" db="EMBL/GenBank/DDBJ databases">
        <title>Complete Genome Sequence of Azospirillum thiophilum BV-S.</title>
        <authorList>
            <person name="Fomenkov A."/>
            <person name="Vincze T."/>
            <person name="Grabovich M."/>
            <person name="Dubinina G."/>
            <person name="Orlova M."/>
            <person name="Belousova E."/>
            <person name="Roberts R.J."/>
        </authorList>
    </citation>
    <scope>NUCLEOTIDE SEQUENCE [LARGE SCALE GENOMIC DNA]</scope>
    <source>
        <strain evidence="2">BV-S</strain>
    </source>
</reference>
<dbReference type="SUPFAM" id="SSF89095">
    <property type="entry name" value="GatB/YqeY motif"/>
    <property type="match status" value="1"/>
</dbReference>
<organism evidence="1 2">
    <name type="scientific">Azospirillum thiophilum</name>
    <dbReference type="NCBI Taxonomy" id="528244"/>
    <lineage>
        <taxon>Bacteria</taxon>
        <taxon>Pseudomonadati</taxon>
        <taxon>Pseudomonadota</taxon>
        <taxon>Alphaproteobacteria</taxon>
        <taxon>Rhodospirillales</taxon>
        <taxon>Azospirillaceae</taxon>
        <taxon>Azospirillum</taxon>
    </lineage>
</organism>